<dbReference type="Proteomes" id="UP000494365">
    <property type="component" value="Unassembled WGS sequence"/>
</dbReference>
<feature type="compositionally biased region" description="Basic and acidic residues" evidence="1">
    <location>
        <begin position="98"/>
        <end position="109"/>
    </location>
</feature>
<protein>
    <recommendedName>
        <fullName evidence="2">HTH-type transcriptional repressor NicS C-terminal domain-containing protein</fullName>
    </recommendedName>
</protein>
<organism evidence="3 4">
    <name type="scientific">Paraburkholderia ultramafica</name>
    <dbReference type="NCBI Taxonomy" id="1544867"/>
    <lineage>
        <taxon>Bacteria</taxon>
        <taxon>Pseudomonadati</taxon>
        <taxon>Pseudomonadota</taxon>
        <taxon>Betaproteobacteria</taxon>
        <taxon>Burkholderiales</taxon>
        <taxon>Burkholderiaceae</taxon>
        <taxon>Paraburkholderia</taxon>
    </lineage>
</organism>
<evidence type="ECO:0000259" key="2">
    <source>
        <dbReference type="Pfam" id="PF17938"/>
    </source>
</evidence>
<feature type="domain" description="HTH-type transcriptional repressor NicS C-terminal" evidence="2">
    <location>
        <begin position="2"/>
        <end position="62"/>
    </location>
</feature>
<accession>A0A6S7B0E1</accession>
<feature type="compositionally biased region" description="Low complexity" evidence="1">
    <location>
        <begin position="85"/>
        <end position="97"/>
    </location>
</feature>
<evidence type="ECO:0000256" key="1">
    <source>
        <dbReference type="SAM" id="MobiDB-lite"/>
    </source>
</evidence>
<reference evidence="3 4" key="1">
    <citation type="submission" date="2020-04" db="EMBL/GenBank/DDBJ databases">
        <authorList>
            <person name="De Canck E."/>
        </authorList>
    </citation>
    <scope>NUCLEOTIDE SEQUENCE [LARGE SCALE GENOMIC DNA]</scope>
    <source>
        <strain evidence="3 4">LMG 28614</strain>
    </source>
</reference>
<dbReference type="EMBL" id="CADIKK010000002">
    <property type="protein sequence ID" value="CAB3778083.1"/>
    <property type="molecule type" value="Genomic_DNA"/>
</dbReference>
<dbReference type="Gene3D" id="1.10.357.10">
    <property type="entry name" value="Tetracycline Repressor, domain 2"/>
    <property type="match status" value="1"/>
</dbReference>
<gene>
    <name evidence="3" type="ORF">LMG28614_00536</name>
</gene>
<proteinExistence type="predicted"/>
<dbReference type="Pfam" id="PF17938">
    <property type="entry name" value="TetR_C_29"/>
    <property type="match status" value="1"/>
</dbReference>
<evidence type="ECO:0000313" key="3">
    <source>
        <dbReference type="EMBL" id="CAB3778083.1"/>
    </source>
</evidence>
<dbReference type="InterPro" id="IPR041474">
    <property type="entry name" value="NicS_C"/>
</dbReference>
<keyword evidence="4" id="KW-1185">Reference proteome</keyword>
<sequence>MRRNSAQNVFRADVQARDVYLMIASLGYFYNANQYTLGAFLGEPLMEKAALEHWREVIKDTVLRAVRLQLPANAAVNTATGATAAAASTSSLASVKTSDNESAHERGAA</sequence>
<dbReference type="InterPro" id="IPR036271">
    <property type="entry name" value="Tet_transcr_reg_TetR-rel_C_sf"/>
</dbReference>
<evidence type="ECO:0000313" key="4">
    <source>
        <dbReference type="Proteomes" id="UP000494365"/>
    </source>
</evidence>
<dbReference type="SUPFAM" id="SSF48498">
    <property type="entry name" value="Tetracyclin repressor-like, C-terminal domain"/>
    <property type="match status" value="1"/>
</dbReference>
<feature type="region of interest" description="Disordered" evidence="1">
    <location>
        <begin position="85"/>
        <end position="109"/>
    </location>
</feature>
<name>A0A6S7B0E1_9BURK</name>
<dbReference type="AlphaFoldDB" id="A0A6S7B0E1"/>